<evidence type="ECO:0000313" key="3">
    <source>
        <dbReference type="EMBL" id="KGM30046.1"/>
    </source>
</evidence>
<feature type="non-terminal residue" evidence="3">
    <location>
        <position position="1"/>
    </location>
</feature>
<name>A0A0A0CUA2_9PROT</name>
<evidence type="ECO:0000256" key="1">
    <source>
        <dbReference type="SAM" id="MobiDB-lite"/>
    </source>
</evidence>
<dbReference type="GO" id="GO:0003824">
    <property type="term" value="F:catalytic activity"/>
    <property type="evidence" value="ECO:0007669"/>
    <property type="project" value="InterPro"/>
</dbReference>
<dbReference type="AlphaFoldDB" id="A0A0A0CUA2"/>
<dbReference type="EMBL" id="JANX01001101">
    <property type="protein sequence ID" value="KGM30046.1"/>
    <property type="molecule type" value="Genomic_DNA"/>
</dbReference>
<dbReference type="GO" id="GO:0043041">
    <property type="term" value="P:amino acid activation for nonribosomal peptide biosynthetic process"/>
    <property type="evidence" value="ECO:0007669"/>
    <property type="project" value="TreeGrafter"/>
</dbReference>
<dbReference type="InterPro" id="IPR001242">
    <property type="entry name" value="Condensation_dom"/>
</dbReference>
<dbReference type="PANTHER" id="PTHR45527">
    <property type="entry name" value="NONRIBOSOMAL PEPTIDE SYNTHETASE"/>
    <property type="match status" value="1"/>
</dbReference>
<organism evidence="3 4">
    <name type="scientific">Inquilinus limosus MP06</name>
    <dbReference type="NCBI Taxonomy" id="1398085"/>
    <lineage>
        <taxon>Bacteria</taxon>
        <taxon>Pseudomonadati</taxon>
        <taxon>Pseudomonadota</taxon>
        <taxon>Alphaproteobacteria</taxon>
        <taxon>Rhodospirillales</taxon>
        <taxon>Rhodospirillaceae</taxon>
        <taxon>Inquilinus</taxon>
    </lineage>
</organism>
<dbReference type="InterPro" id="IPR023213">
    <property type="entry name" value="CAT-like_dom_sf"/>
</dbReference>
<dbReference type="Pfam" id="PF00668">
    <property type="entry name" value="Condensation"/>
    <property type="match status" value="1"/>
</dbReference>
<evidence type="ECO:0000313" key="4">
    <source>
        <dbReference type="Proteomes" id="UP000029995"/>
    </source>
</evidence>
<dbReference type="GO" id="GO:0005829">
    <property type="term" value="C:cytosol"/>
    <property type="evidence" value="ECO:0007669"/>
    <property type="project" value="TreeGrafter"/>
</dbReference>
<feature type="compositionally biased region" description="Low complexity" evidence="1">
    <location>
        <begin position="1"/>
        <end position="12"/>
    </location>
</feature>
<accession>A0A0A0CUA2</accession>
<protein>
    <recommendedName>
        <fullName evidence="2">Condensation domain-containing protein</fullName>
    </recommendedName>
</protein>
<proteinExistence type="predicted"/>
<dbReference type="RefSeq" id="WP_034849843.1">
    <property type="nucleotide sequence ID" value="NZ_JANX01001101.1"/>
</dbReference>
<dbReference type="Gene3D" id="3.30.559.30">
    <property type="entry name" value="Nonribosomal peptide synthetase, condensation domain"/>
    <property type="match status" value="1"/>
</dbReference>
<gene>
    <name evidence="3" type="ORF">P409_35430</name>
</gene>
<feature type="region of interest" description="Disordered" evidence="1">
    <location>
        <begin position="1"/>
        <end position="21"/>
    </location>
</feature>
<feature type="non-terminal residue" evidence="3">
    <location>
        <position position="258"/>
    </location>
</feature>
<feature type="domain" description="Condensation" evidence="2">
    <location>
        <begin position="21"/>
        <end position="243"/>
    </location>
</feature>
<dbReference type="SUPFAM" id="SSF52777">
    <property type="entry name" value="CoA-dependent acyltransferases"/>
    <property type="match status" value="1"/>
</dbReference>
<dbReference type="PANTHER" id="PTHR45527:SF1">
    <property type="entry name" value="FATTY ACID SYNTHASE"/>
    <property type="match status" value="1"/>
</dbReference>
<comment type="caution">
    <text evidence="3">The sequence shown here is derived from an EMBL/GenBank/DDBJ whole genome shotgun (WGS) entry which is preliminary data.</text>
</comment>
<reference evidence="3 4" key="1">
    <citation type="submission" date="2014-01" db="EMBL/GenBank/DDBJ databases">
        <title>Genome sequence determination for a cystic fibrosis isolate, Inquilinus limosus.</title>
        <authorList>
            <person name="Pino M."/>
            <person name="Di Conza J."/>
            <person name="Gutkind G."/>
        </authorList>
    </citation>
    <scope>NUCLEOTIDE SEQUENCE [LARGE SCALE GENOMIC DNA]</scope>
    <source>
        <strain evidence="3 4">MP06</strain>
    </source>
</reference>
<evidence type="ECO:0000259" key="2">
    <source>
        <dbReference type="Pfam" id="PF00668"/>
    </source>
</evidence>
<dbReference type="GO" id="GO:0031177">
    <property type="term" value="F:phosphopantetheine binding"/>
    <property type="evidence" value="ECO:0007669"/>
    <property type="project" value="TreeGrafter"/>
</dbReference>
<dbReference type="Gene3D" id="3.30.559.10">
    <property type="entry name" value="Chloramphenicol acetyltransferase-like domain"/>
    <property type="match status" value="1"/>
</dbReference>
<dbReference type="GO" id="GO:0044550">
    <property type="term" value="P:secondary metabolite biosynthetic process"/>
    <property type="evidence" value="ECO:0007669"/>
    <property type="project" value="TreeGrafter"/>
</dbReference>
<dbReference type="Proteomes" id="UP000029995">
    <property type="component" value="Unassembled WGS sequence"/>
</dbReference>
<sequence>VEEPTLLASALPAPEPEPGYDSRKLRLDSTATEALRAFARREHVTLNTVVQGAWALLLSRITGQRRVVFGSTVSGRPAELRDAETLLGLFINTLPVAPELDPARPVGDWLRELQAENAALREHEHTPLYEIQGWAGQAGRSLFDTLLVFENYPVDQALRERDGKGLSFGQVSNLETTNYALTLTVQAGGDLEIGWSWRRNAVDRDRIDHLMRQLEALLLHIAEDAATPLGRIALPTPEDRERLSAWNATDTAYEAVPN</sequence>